<dbReference type="EMBL" id="GGMR01007529">
    <property type="protein sequence ID" value="MBY20148.1"/>
    <property type="molecule type" value="Transcribed_RNA"/>
</dbReference>
<gene>
    <name evidence="1" type="ORF">g.54953</name>
</gene>
<sequence length="121" mass="13553">MALRKIAIIPSSLTTTVANNYNYCLSLWRPVRNAETKFEKKICTDRYHAVATLPAVRDATKFRRTTDDISRTRPDERTRFTITMSPFHGHTPTSATAFDSAAPVWWGPGGGGSVVHSSRRE</sequence>
<name>A0A2S2NSV4_SCHGA</name>
<dbReference type="AlphaFoldDB" id="A0A2S2NSV4"/>
<organism evidence="1">
    <name type="scientific">Schizaphis graminum</name>
    <name type="common">Green bug aphid</name>
    <dbReference type="NCBI Taxonomy" id="13262"/>
    <lineage>
        <taxon>Eukaryota</taxon>
        <taxon>Metazoa</taxon>
        <taxon>Ecdysozoa</taxon>
        <taxon>Arthropoda</taxon>
        <taxon>Hexapoda</taxon>
        <taxon>Insecta</taxon>
        <taxon>Pterygota</taxon>
        <taxon>Neoptera</taxon>
        <taxon>Paraneoptera</taxon>
        <taxon>Hemiptera</taxon>
        <taxon>Sternorrhyncha</taxon>
        <taxon>Aphidomorpha</taxon>
        <taxon>Aphidoidea</taxon>
        <taxon>Aphididae</taxon>
        <taxon>Aphidini</taxon>
        <taxon>Schizaphis</taxon>
    </lineage>
</organism>
<accession>A0A2S2NSV4</accession>
<reference evidence="1" key="1">
    <citation type="submission" date="2018-04" db="EMBL/GenBank/DDBJ databases">
        <title>Transcriptome of Schizaphis graminum biotype I.</title>
        <authorList>
            <person name="Scully E.D."/>
            <person name="Geib S.M."/>
            <person name="Palmer N.A."/>
            <person name="Koch K."/>
            <person name="Bradshaw J."/>
            <person name="Heng-Moss T."/>
            <person name="Sarath G."/>
        </authorList>
    </citation>
    <scope>NUCLEOTIDE SEQUENCE</scope>
</reference>
<evidence type="ECO:0000313" key="1">
    <source>
        <dbReference type="EMBL" id="MBY20148.1"/>
    </source>
</evidence>
<protein>
    <submittedName>
        <fullName evidence="1">Uncharacterized protein</fullName>
    </submittedName>
</protein>
<proteinExistence type="predicted"/>